<protein>
    <recommendedName>
        <fullName evidence="5">Probable 2-(5''-triphosphoribosyl)-3'-dephosphocoenzyme-A synthase</fullName>
        <shortName evidence="5">2-(5''-triphosphoribosyl)-3'-dephospho-CoA synthase</shortName>
        <ecNumber evidence="5">2.4.2.52</ecNumber>
    </recommendedName>
</protein>
<keyword evidence="3 5" id="KW-0547">Nucleotide-binding</keyword>
<comment type="caution">
    <text evidence="6">The sequence shown here is derived from an EMBL/GenBank/DDBJ whole genome shotgun (WGS) entry which is preliminary data.</text>
</comment>
<dbReference type="GO" id="GO:0051191">
    <property type="term" value="P:prosthetic group biosynthetic process"/>
    <property type="evidence" value="ECO:0007669"/>
    <property type="project" value="TreeGrafter"/>
</dbReference>
<evidence type="ECO:0000256" key="5">
    <source>
        <dbReference type="HAMAP-Rule" id="MF_00397"/>
    </source>
</evidence>
<name>E6LD23_ENTI1</name>
<dbReference type="GO" id="GO:0005524">
    <property type="term" value="F:ATP binding"/>
    <property type="evidence" value="ECO:0007669"/>
    <property type="project" value="UniProtKB-KW"/>
</dbReference>
<dbReference type="GO" id="GO:0046917">
    <property type="term" value="F:triphosphoribosyl-dephospho-CoA synthase activity"/>
    <property type="evidence" value="ECO:0007669"/>
    <property type="project" value="UniProtKB-UniRule"/>
</dbReference>
<dbReference type="Gene3D" id="1.10.4200.10">
    <property type="entry name" value="Triphosphoribosyl-dephospho-CoA protein"/>
    <property type="match status" value="1"/>
</dbReference>
<dbReference type="HOGENOM" id="CLU_056179_1_0_9"/>
<dbReference type="NCBIfam" id="TIGR03125">
    <property type="entry name" value="citrate_citG"/>
    <property type="match status" value="1"/>
</dbReference>
<accession>E6LD23</accession>
<dbReference type="RefSeq" id="WP_007207284.1">
    <property type="nucleotide sequence ID" value="NZ_GL622241.1"/>
</dbReference>
<keyword evidence="4 5" id="KW-0067">ATP-binding</keyword>
<dbReference type="InterPro" id="IPR002736">
    <property type="entry name" value="CitG"/>
</dbReference>
<comment type="catalytic activity">
    <reaction evidence="1 5">
        <text>3'-dephospho-CoA + ATP = 2'-(5''-triphospho-alpha-D-ribosyl)-3'-dephospho-CoA + adenine</text>
        <dbReference type="Rhea" id="RHEA:15117"/>
        <dbReference type="ChEBI" id="CHEBI:16708"/>
        <dbReference type="ChEBI" id="CHEBI:30616"/>
        <dbReference type="ChEBI" id="CHEBI:57328"/>
        <dbReference type="ChEBI" id="CHEBI:61378"/>
        <dbReference type="EC" id="2.4.2.52"/>
    </reaction>
</comment>
<sequence length="286" mass="31988">MISQLQHIATLAQTALIYEVAISPKPGLVDRYTNGAHDDMDFFTFIKSIQALSPYFYRYLEEGYLHNDSLKALFEKERTIGSVAEKAMLTATEQINTHKGANFSFAVLLGAIGYHLKTNASFPFTTQDTDAVLTIASEMTSHLIDQDLTNLSEKNVLSNGEKLFIKKGITGVRGEAANGYPALKNVLLPYMRKKAHSIDELFLLRSLIFLMTQLEDTNIIHRGGVSALEKIQEETRQIHEQNLSSDQFVHELKEYDLLLTERHLSPGGAADLLSLGIFFAMLEGIF</sequence>
<dbReference type="Proteomes" id="UP000010296">
    <property type="component" value="Unassembled WGS sequence"/>
</dbReference>
<keyword evidence="2 5" id="KW-0808">Transferase</keyword>
<comment type="similarity">
    <text evidence="5">Belongs to the CitG/MdcB family.</text>
</comment>
<organism evidence="6 7">
    <name type="scientific">Enterococcus italicus (strain DSM 15952 / CCUG 50447 / LMG 22039 / TP 1.5)</name>
    <dbReference type="NCBI Taxonomy" id="888064"/>
    <lineage>
        <taxon>Bacteria</taxon>
        <taxon>Bacillati</taxon>
        <taxon>Bacillota</taxon>
        <taxon>Bacilli</taxon>
        <taxon>Lactobacillales</taxon>
        <taxon>Enterococcaceae</taxon>
        <taxon>Enterococcus</taxon>
    </lineage>
</organism>
<evidence type="ECO:0000256" key="2">
    <source>
        <dbReference type="ARBA" id="ARBA00022679"/>
    </source>
</evidence>
<dbReference type="eggNOG" id="COG1767">
    <property type="taxonomic scope" value="Bacteria"/>
</dbReference>
<dbReference type="InterPro" id="IPR017551">
    <property type="entry name" value="TriPribosyl-deP-CoA_syn_CitG"/>
</dbReference>
<evidence type="ECO:0000256" key="4">
    <source>
        <dbReference type="ARBA" id="ARBA00022840"/>
    </source>
</evidence>
<dbReference type="EMBL" id="AEPV01000007">
    <property type="protein sequence ID" value="EFU74898.1"/>
    <property type="molecule type" value="Genomic_DNA"/>
</dbReference>
<evidence type="ECO:0000256" key="3">
    <source>
        <dbReference type="ARBA" id="ARBA00022741"/>
    </source>
</evidence>
<dbReference type="STRING" id="888064.HMPREF9088_0263"/>
<gene>
    <name evidence="5 6" type="primary">citG</name>
    <name evidence="6" type="ORF">HMPREF9088_0263</name>
</gene>
<dbReference type="HAMAP" id="MF_00397">
    <property type="entry name" value="CitG"/>
    <property type="match status" value="1"/>
</dbReference>
<dbReference type="Pfam" id="PF01874">
    <property type="entry name" value="CitG"/>
    <property type="match status" value="1"/>
</dbReference>
<dbReference type="PANTHER" id="PTHR30201">
    <property type="entry name" value="TRIPHOSPHORIBOSYL-DEPHOSPHO-COA SYNTHASE"/>
    <property type="match status" value="1"/>
</dbReference>
<evidence type="ECO:0000313" key="6">
    <source>
        <dbReference type="EMBL" id="EFU74898.1"/>
    </source>
</evidence>
<evidence type="ECO:0000256" key="1">
    <source>
        <dbReference type="ARBA" id="ARBA00001210"/>
    </source>
</evidence>
<proteinExistence type="inferred from homology"/>
<keyword evidence="6" id="KW-0328">Glycosyltransferase</keyword>
<keyword evidence="7" id="KW-1185">Reference proteome</keyword>
<evidence type="ECO:0000313" key="7">
    <source>
        <dbReference type="Proteomes" id="UP000010296"/>
    </source>
</evidence>
<reference evidence="6 7" key="1">
    <citation type="submission" date="2010-12" db="EMBL/GenBank/DDBJ databases">
        <authorList>
            <person name="Muzny D."/>
            <person name="Qin X."/>
            <person name="Deng J."/>
            <person name="Jiang H."/>
            <person name="Liu Y."/>
            <person name="Qu J."/>
            <person name="Song X.-Z."/>
            <person name="Zhang L."/>
            <person name="Thornton R."/>
            <person name="Coyle M."/>
            <person name="Francisco L."/>
            <person name="Jackson L."/>
            <person name="Javaid M."/>
            <person name="Korchina V."/>
            <person name="Kovar C."/>
            <person name="Mata R."/>
            <person name="Mathew T."/>
            <person name="Ngo R."/>
            <person name="Nguyen L."/>
            <person name="Nguyen N."/>
            <person name="Okwuonu G."/>
            <person name="Ongeri F."/>
            <person name="Pham C."/>
            <person name="Simmons D."/>
            <person name="Wilczek-Boney K."/>
            <person name="Hale W."/>
            <person name="Jakkamsetti A."/>
            <person name="Pham P."/>
            <person name="Ruth R."/>
            <person name="San Lucas F."/>
            <person name="Warren J."/>
            <person name="Zhang J."/>
            <person name="Zhao Z."/>
            <person name="Zhou C."/>
            <person name="Zhu D."/>
            <person name="Lee S."/>
            <person name="Bess C."/>
            <person name="Blankenburg K."/>
            <person name="Forbes L."/>
            <person name="Fu Q."/>
            <person name="Gubbala S."/>
            <person name="Hirani K."/>
            <person name="Jayaseelan J.C."/>
            <person name="Lara F."/>
            <person name="Munidasa M."/>
            <person name="Palculict T."/>
            <person name="Patil S."/>
            <person name="Pu L.-L."/>
            <person name="Saada N."/>
            <person name="Tang L."/>
            <person name="Weissenberger G."/>
            <person name="Zhu Y."/>
            <person name="Hemphill L."/>
            <person name="Shang Y."/>
            <person name="Youmans B."/>
            <person name="Ayvaz T."/>
            <person name="Ross M."/>
            <person name="Santibanez J."/>
            <person name="Aqrawi P."/>
            <person name="Gross S."/>
            <person name="Joshi V."/>
            <person name="Fowler G."/>
            <person name="Nazareth L."/>
            <person name="Reid J."/>
            <person name="Worley K."/>
            <person name="Petrosino J."/>
            <person name="Highlander S."/>
            <person name="Gibbs R."/>
        </authorList>
    </citation>
    <scope>NUCLEOTIDE SEQUENCE [LARGE SCALE GENOMIC DNA]</scope>
    <source>
        <strain evidence="7">DSM 15952 / CCUG 50447 / LMG 22039 / TP 1.5</strain>
    </source>
</reference>
<dbReference type="PANTHER" id="PTHR30201:SF2">
    <property type="entry name" value="2-(5''-TRIPHOSPHORIBOSYL)-3'-DEPHOSPHOCOENZYME-A SYNTHASE"/>
    <property type="match status" value="1"/>
</dbReference>
<dbReference type="OrthoDB" id="114886at2"/>
<dbReference type="AlphaFoldDB" id="E6LD23"/>
<dbReference type="EC" id="2.4.2.52" evidence="5"/>
<dbReference type="GO" id="GO:0016757">
    <property type="term" value="F:glycosyltransferase activity"/>
    <property type="evidence" value="ECO:0007669"/>
    <property type="project" value="UniProtKB-KW"/>
</dbReference>